<proteinExistence type="predicted"/>
<reference evidence="1" key="1">
    <citation type="submission" date="2022-10" db="EMBL/GenBank/DDBJ databases">
        <authorList>
            <person name="Chen Y."/>
            <person name="Dougan E. K."/>
            <person name="Chan C."/>
            <person name="Rhodes N."/>
            <person name="Thang M."/>
        </authorList>
    </citation>
    <scope>NUCLEOTIDE SEQUENCE</scope>
</reference>
<dbReference type="PANTHER" id="PTHR38899">
    <property type="entry name" value="DOMAIN OOKINETE PROTEIN, PUTATIVE-RELATED"/>
    <property type="match status" value="1"/>
</dbReference>
<dbReference type="EMBL" id="CAMXCT030006679">
    <property type="protein sequence ID" value="CAL4805485.1"/>
    <property type="molecule type" value="Genomic_DNA"/>
</dbReference>
<dbReference type="EMBL" id="CAMXCT020006679">
    <property type="protein sequence ID" value="CAL1171548.1"/>
    <property type="molecule type" value="Genomic_DNA"/>
</dbReference>
<reference evidence="2" key="2">
    <citation type="submission" date="2024-04" db="EMBL/GenBank/DDBJ databases">
        <authorList>
            <person name="Chen Y."/>
            <person name="Shah S."/>
            <person name="Dougan E. K."/>
            <person name="Thang M."/>
            <person name="Chan C."/>
        </authorList>
    </citation>
    <scope>NUCLEOTIDE SEQUENCE [LARGE SCALE GENOMIC DNA]</scope>
</reference>
<dbReference type="AlphaFoldDB" id="A0A9P1M3K8"/>
<dbReference type="OrthoDB" id="166018at2759"/>
<dbReference type="EMBL" id="CAMXCT010006679">
    <property type="protein sequence ID" value="CAI4018173.1"/>
    <property type="molecule type" value="Genomic_DNA"/>
</dbReference>
<gene>
    <name evidence="1" type="ORF">C1SCF055_LOCUS42765</name>
</gene>
<protein>
    <submittedName>
        <fullName evidence="1">Uncharacterized protein</fullName>
    </submittedName>
</protein>
<name>A0A9P1M3K8_9DINO</name>
<dbReference type="PANTHER" id="PTHR38899:SF1">
    <property type="entry name" value="PROTEIN KINASE"/>
    <property type="match status" value="1"/>
</dbReference>
<evidence type="ECO:0000313" key="2">
    <source>
        <dbReference type="EMBL" id="CAL1171548.1"/>
    </source>
</evidence>
<accession>A0A9P1M3K8</accession>
<sequence>MAVLAASALDVMSSPESIQSPSCKAWRSVDSECSTVAQSFSLAFEEDSEPISEKKAQKPETCIIFDWDDTLLPTSFIEDAARMCAPSSSPARRRAGVGRRGASRGLPADFPCYTAIQEHGQLIAKALRLAKKCSDRVAIVSLSERPWVFESADQYLPGLDMAELLKELQIPVYYAPEHATTRFPPAETAALEHSDLGSEDLNVTMKRNAMLEFLQLHIGQSDFDGLNLISIGDSLVEKEAAQACARFADLEGKPSLCKTIKLIGDPSLKQLNEQLKTLTSHIETVCTLAQIYIRELTAQRRL</sequence>
<dbReference type="Proteomes" id="UP001152797">
    <property type="component" value="Unassembled WGS sequence"/>
</dbReference>
<evidence type="ECO:0000313" key="3">
    <source>
        <dbReference type="Proteomes" id="UP001152797"/>
    </source>
</evidence>
<keyword evidence="3" id="KW-1185">Reference proteome</keyword>
<evidence type="ECO:0000313" key="1">
    <source>
        <dbReference type="EMBL" id="CAI4018173.1"/>
    </source>
</evidence>
<organism evidence="1">
    <name type="scientific">Cladocopium goreaui</name>
    <dbReference type="NCBI Taxonomy" id="2562237"/>
    <lineage>
        <taxon>Eukaryota</taxon>
        <taxon>Sar</taxon>
        <taxon>Alveolata</taxon>
        <taxon>Dinophyceae</taxon>
        <taxon>Suessiales</taxon>
        <taxon>Symbiodiniaceae</taxon>
        <taxon>Cladocopium</taxon>
    </lineage>
</organism>
<comment type="caution">
    <text evidence="1">The sequence shown here is derived from an EMBL/GenBank/DDBJ whole genome shotgun (WGS) entry which is preliminary data.</text>
</comment>